<organism evidence="7">
    <name type="scientific">Mesoaciditoga lauensis</name>
    <dbReference type="NCBI Taxonomy" id="1495039"/>
    <lineage>
        <taxon>Bacteria</taxon>
        <taxon>Thermotogati</taxon>
        <taxon>Thermotogota</taxon>
        <taxon>Thermotogae</taxon>
        <taxon>Mesoaciditogales</taxon>
        <taxon>Mesoaciditogaceae</taxon>
        <taxon>Mesoaciditoga</taxon>
    </lineage>
</organism>
<dbReference type="GO" id="GO:0035435">
    <property type="term" value="P:phosphate ion transmembrane transport"/>
    <property type="evidence" value="ECO:0007669"/>
    <property type="project" value="TreeGrafter"/>
</dbReference>
<keyword evidence="5 6" id="KW-0472">Membrane</keyword>
<evidence type="ECO:0000256" key="1">
    <source>
        <dbReference type="ARBA" id="ARBA00004141"/>
    </source>
</evidence>
<evidence type="ECO:0000313" key="7">
    <source>
        <dbReference type="EMBL" id="HGE74609.1"/>
    </source>
</evidence>
<feature type="transmembrane region" description="Helical" evidence="6">
    <location>
        <begin position="291"/>
        <end position="312"/>
    </location>
</feature>
<dbReference type="GO" id="GO:0016020">
    <property type="term" value="C:membrane"/>
    <property type="evidence" value="ECO:0007669"/>
    <property type="project" value="UniProtKB-SubCell"/>
</dbReference>
<keyword evidence="3 6" id="KW-0812">Transmembrane</keyword>
<dbReference type="Pfam" id="PF01384">
    <property type="entry name" value="PHO4"/>
    <property type="match status" value="1"/>
</dbReference>
<evidence type="ECO:0000256" key="2">
    <source>
        <dbReference type="ARBA" id="ARBA00022448"/>
    </source>
</evidence>
<gene>
    <name evidence="7" type="ORF">ENX73_00590</name>
</gene>
<dbReference type="PANTHER" id="PTHR11101:SF80">
    <property type="entry name" value="PHOSPHATE TRANSPORTER"/>
    <property type="match status" value="1"/>
</dbReference>
<evidence type="ECO:0000256" key="3">
    <source>
        <dbReference type="ARBA" id="ARBA00022692"/>
    </source>
</evidence>
<sequence length="315" mass="33478">MGDGSVIFIIILASALVGWSLGRNNVATLFGPSVVSGIINYRTATIMAAVFVFAGAILRGSTGLSTVNSITRVSLDVSVSASIGTAMLIILMTYLSIPTSITQGIVGALVGIGILNDYVNWNIVFKVLIFWIIAPFGAIAIAFVSHKLLAIFFNRTRSLKKRQSILQIMTFAFGMYASYSLGANNLANIVGPFVGKNMLDTVQALLIGGSVMAFGALMSSKKVMYSVGKNITSMEPFDASIAVFSESTTLFIYSLLGIPTSSVQASIGSTVGVGFVKGTKTINFKSLSRMLIGWIITPFLTALLAVTIYEVLKIF</sequence>
<proteinExistence type="predicted"/>
<feature type="transmembrane region" description="Helical" evidence="6">
    <location>
        <begin position="6"/>
        <end position="22"/>
    </location>
</feature>
<keyword evidence="4 6" id="KW-1133">Transmembrane helix</keyword>
<comment type="subcellular location">
    <subcellularLocation>
        <location evidence="1">Membrane</location>
        <topology evidence="1">Multi-pass membrane protein</topology>
    </subcellularLocation>
</comment>
<feature type="transmembrane region" description="Helical" evidence="6">
    <location>
        <begin position="165"/>
        <end position="182"/>
    </location>
</feature>
<reference evidence="7" key="1">
    <citation type="journal article" date="2020" name="mSystems">
        <title>Genome- and Community-Level Interaction Insights into Carbon Utilization and Element Cycling Functions of Hydrothermarchaeota in Hydrothermal Sediment.</title>
        <authorList>
            <person name="Zhou Z."/>
            <person name="Liu Y."/>
            <person name="Xu W."/>
            <person name="Pan J."/>
            <person name="Luo Z.H."/>
            <person name="Li M."/>
        </authorList>
    </citation>
    <scope>NUCLEOTIDE SEQUENCE [LARGE SCALE GENOMIC DNA]</scope>
    <source>
        <strain evidence="7">SpSt-966</strain>
    </source>
</reference>
<dbReference type="PANTHER" id="PTHR11101">
    <property type="entry name" value="PHOSPHATE TRANSPORTER"/>
    <property type="match status" value="1"/>
</dbReference>
<feature type="transmembrane region" description="Helical" evidence="6">
    <location>
        <begin position="77"/>
        <end position="97"/>
    </location>
</feature>
<dbReference type="GO" id="GO:0005315">
    <property type="term" value="F:phosphate transmembrane transporter activity"/>
    <property type="evidence" value="ECO:0007669"/>
    <property type="project" value="InterPro"/>
</dbReference>
<name>A0A7V3RDH8_9BACT</name>
<dbReference type="AlphaFoldDB" id="A0A7V3RDH8"/>
<comment type="caution">
    <text evidence="7">The sequence shown here is derived from an EMBL/GenBank/DDBJ whole genome shotgun (WGS) entry which is preliminary data.</text>
</comment>
<feature type="transmembrane region" description="Helical" evidence="6">
    <location>
        <begin position="129"/>
        <end position="153"/>
    </location>
</feature>
<feature type="transmembrane region" description="Helical" evidence="6">
    <location>
        <begin position="34"/>
        <end position="57"/>
    </location>
</feature>
<feature type="transmembrane region" description="Helical" evidence="6">
    <location>
        <begin position="202"/>
        <end position="219"/>
    </location>
</feature>
<keyword evidence="2" id="KW-0813">Transport</keyword>
<dbReference type="EMBL" id="DTPE01000024">
    <property type="protein sequence ID" value="HGE74609.1"/>
    <property type="molecule type" value="Genomic_DNA"/>
</dbReference>
<accession>A0A7V3RDH8</accession>
<protein>
    <submittedName>
        <fullName evidence="7">Inorganic phosphate transporter</fullName>
    </submittedName>
</protein>
<evidence type="ECO:0000256" key="6">
    <source>
        <dbReference type="SAM" id="Phobius"/>
    </source>
</evidence>
<dbReference type="InterPro" id="IPR001204">
    <property type="entry name" value="Phos_transporter"/>
</dbReference>
<feature type="transmembrane region" description="Helical" evidence="6">
    <location>
        <begin position="104"/>
        <end position="123"/>
    </location>
</feature>
<evidence type="ECO:0000256" key="4">
    <source>
        <dbReference type="ARBA" id="ARBA00022989"/>
    </source>
</evidence>
<evidence type="ECO:0000256" key="5">
    <source>
        <dbReference type="ARBA" id="ARBA00023136"/>
    </source>
</evidence>